<name>A0AAW1MCX9_POPJA</name>
<dbReference type="GO" id="GO:0007188">
    <property type="term" value="P:adenylate cyclase-modulating G protein-coupled receptor signaling pathway"/>
    <property type="evidence" value="ECO:0007669"/>
    <property type="project" value="TreeGrafter"/>
</dbReference>
<keyword evidence="3" id="KW-1003">Cell membrane</keyword>
<feature type="region of interest" description="Disordered" evidence="11">
    <location>
        <begin position="1"/>
        <end position="48"/>
    </location>
</feature>
<keyword evidence="9" id="KW-0325">Glycoprotein</keyword>
<dbReference type="PROSITE" id="PS50261">
    <property type="entry name" value="G_PROTEIN_RECEP_F2_4"/>
    <property type="match status" value="1"/>
</dbReference>
<evidence type="ECO:0000256" key="1">
    <source>
        <dbReference type="ARBA" id="ARBA00004651"/>
    </source>
</evidence>
<feature type="transmembrane region" description="Helical" evidence="12">
    <location>
        <begin position="176"/>
        <end position="193"/>
    </location>
</feature>
<evidence type="ECO:0000256" key="12">
    <source>
        <dbReference type="SAM" id="Phobius"/>
    </source>
</evidence>
<protein>
    <submittedName>
        <fullName evidence="15">7 transmembrane receptor (Secretin family)</fullName>
    </submittedName>
</protein>
<keyword evidence="6" id="KW-0297">G-protein coupled receptor</keyword>
<gene>
    <name evidence="15" type="ORF">QE152_g6912</name>
</gene>
<dbReference type="InterPro" id="IPR017983">
    <property type="entry name" value="GPCR_2_secretin-like_CS"/>
</dbReference>
<reference evidence="15 16" key="1">
    <citation type="journal article" date="2024" name="BMC Genomics">
        <title>De novo assembly and annotation of Popillia japonica's genome with initial clues to its potential as an invasive pest.</title>
        <authorList>
            <person name="Cucini C."/>
            <person name="Boschi S."/>
            <person name="Funari R."/>
            <person name="Cardaioli E."/>
            <person name="Iannotti N."/>
            <person name="Marturano G."/>
            <person name="Paoli F."/>
            <person name="Bruttini M."/>
            <person name="Carapelli A."/>
            <person name="Frati F."/>
            <person name="Nardi F."/>
        </authorList>
    </citation>
    <scope>NUCLEOTIDE SEQUENCE [LARGE SCALE GENOMIC DNA]</scope>
    <source>
        <strain evidence="15">DMR45628</strain>
    </source>
</reference>
<evidence type="ECO:0000256" key="2">
    <source>
        <dbReference type="ARBA" id="ARBA00005314"/>
    </source>
</evidence>
<dbReference type="Gene3D" id="4.10.1240.10">
    <property type="entry name" value="GPCR, family 2, extracellular hormone receptor domain"/>
    <property type="match status" value="1"/>
</dbReference>
<evidence type="ECO:0000259" key="14">
    <source>
        <dbReference type="PROSITE" id="PS50261"/>
    </source>
</evidence>
<dbReference type="Pfam" id="PF00002">
    <property type="entry name" value="7tm_2"/>
    <property type="match status" value="1"/>
</dbReference>
<evidence type="ECO:0000313" key="15">
    <source>
        <dbReference type="EMBL" id="KAK9745368.1"/>
    </source>
</evidence>
<dbReference type="Pfam" id="PF02793">
    <property type="entry name" value="HRM"/>
    <property type="match status" value="1"/>
</dbReference>
<keyword evidence="16" id="KW-1185">Reference proteome</keyword>
<dbReference type="InterPro" id="IPR017981">
    <property type="entry name" value="GPCR_2-like_7TM"/>
</dbReference>
<evidence type="ECO:0000256" key="3">
    <source>
        <dbReference type="ARBA" id="ARBA00022475"/>
    </source>
</evidence>
<organism evidence="15 16">
    <name type="scientific">Popillia japonica</name>
    <name type="common">Japanese beetle</name>
    <dbReference type="NCBI Taxonomy" id="7064"/>
    <lineage>
        <taxon>Eukaryota</taxon>
        <taxon>Metazoa</taxon>
        <taxon>Ecdysozoa</taxon>
        <taxon>Arthropoda</taxon>
        <taxon>Hexapoda</taxon>
        <taxon>Insecta</taxon>
        <taxon>Pterygota</taxon>
        <taxon>Neoptera</taxon>
        <taxon>Endopterygota</taxon>
        <taxon>Coleoptera</taxon>
        <taxon>Polyphaga</taxon>
        <taxon>Scarabaeiformia</taxon>
        <taxon>Scarabaeidae</taxon>
        <taxon>Rutelinae</taxon>
        <taxon>Popillia</taxon>
    </lineage>
</organism>
<evidence type="ECO:0000256" key="11">
    <source>
        <dbReference type="SAM" id="MobiDB-lite"/>
    </source>
</evidence>
<dbReference type="InterPro" id="IPR001879">
    <property type="entry name" value="GPCR_2_extracellular_dom"/>
</dbReference>
<dbReference type="PROSITE" id="PS00649">
    <property type="entry name" value="G_PROTEIN_RECEP_F2_1"/>
    <property type="match status" value="1"/>
</dbReference>
<evidence type="ECO:0000256" key="7">
    <source>
        <dbReference type="ARBA" id="ARBA00023136"/>
    </source>
</evidence>
<dbReference type="InterPro" id="IPR036445">
    <property type="entry name" value="GPCR_2_extracell_dom_sf"/>
</dbReference>
<evidence type="ECO:0000256" key="10">
    <source>
        <dbReference type="ARBA" id="ARBA00023224"/>
    </source>
</evidence>
<evidence type="ECO:0000256" key="4">
    <source>
        <dbReference type="ARBA" id="ARBA00022692"/>
    </source>
</evidence>
<feature type="transmembrane region" description="Helical" evidence="12">
    <location>
        <begin position="145"/>
        <end position="164"/>
    </location>
</feature>
<dbReference type="Proteomes" id="UP001458880">
    <property type="component" value="Unassembled WGS sequence"/>
</dbReference>
<feature type="domain" description="G-protein coupled receptors family 2 profile 2" evidence="14">
    <location>
        <begin position="139"/>
        <end position="232"/>
    </location>
</feature>
<dbReference type="Gene3D" id="1.20.1070.10">
    <property type="entry name" value="Rhodopsin 7-helix transmembrane proteins"/>
    <property type="match status" value="1"/>
</dbReference>
<dbReference type="PANTHER" id="PTHR45620">
    <property type="entry name" value="PDF RECEPTOR-LIKE PROTEIN-RELATED"/>
    <property type="match status" value="1"/>
</dbReference>
<comment type="subcellular location">
    <subcellularLocation>
        <location evidence="1">Cell membrane</location>
        <topology evidence="1">Multi-pass membrane protein</topology>
    </subcellularLocation>
</comment>
<dbReference type="GO" id="GO:0008528">
    <property type="term" value="F:G protein-coupled peptide receptor activity"/>
    <property type="evidence" value="ECO:0007669"/>
    <property type="project" value="TreeGrafter"/>
</dbReference>
<comment type="caution">
    <text evidence="15">The sequence shown here is derived from an EMBL/GenBank/DDBJ whole genome shotgun (WGS) entry which is preliminary data.</text>
</comment>
<accession>A0AAW1MCX9</accession>
<feature type="compositionally biased region" description="Basic and acidic residues" evidence="11">
    <location>
        <begin position="20"/>
        <end position="45"/>
    </location>
</feature>
<dbReference type="GO" id="GO:0005886">
    <property type="term" value="C:plasma membrane"/>
    <property type="evidence" value="ECO:0007669"/>
    <property type="project" value="UniProtKB-SubCell"/>
</dbReference>
<evidence type="ECO:0000256" key="6">
    <source>
        <dbReference type="ARBA" id="ARBA00023040"/>
    </source>
</evidence>
<dbReference type="InterPro" id="IPR050332">
    <property type="entry name" value="GPCR_2"/>
</dbReference>
<evidence type="ECO:0000256" key="9">
    <source>
        <dbReference type="ARBA" id="ARBA00023180"/>
    </source>
</evidence>
<dbReference type="PANTHER" id="PTHR45620:SF32">
    <property type="entry name" value="DIURETIC HORMONE 31 RECEPTOR, ISOFORM C"/>
    <property type="match status" value="1"/>
</dbReference>
<keyword evidence="4 12" id="KW-0812">Transmembrane</keyword>
<dbReference type="PRINTS" id="PR00249">
    <property type="entry name" value="GPCRSECRETIN"/>
</dbReference>
<evidence type="ECO:0000256" key="8">
    <source>
        <dbReference type="ARBA" id="ARBA00023170"/>
    </source>
</evidence>
<keyword evidence="10" id="KW-0807">Transducer</keyword>
<dbReference type="SUPFAM" id="SSF111418">
    <property type="entry name" value="Hormone receptor domain"/>
    <property type="match status" value="1"/>
</dbReference>
<proteinExistence type="inferred from homology"/>
<dbReference type="EMBL" id="JASPKY010000049">
    <property type="protein sequence ID" value="KAK9745368.1"/>
    <property type="molecule type" value="Genomic_DNA"/>
</dbReference>
<evidence type="ECO:0000256" key="5">
    <source>
        <dbReference type="ARBA" id="ARBA00022989"/>
    </source>
</evidence>
<evidence type="ECO:0000259" key="13">
    <source>
        <dbReference type="PROSITE" id="PS50227"/>
    </source>
</evidence>
<dbReference type="InterPro" id="IPR000832">
    <property type="entry name" value="GPCR_2_secretin-like"/>
</dbReference>
<keyword evidence="7 12" id="KW-0472">Membrane</keyword>
<dbReference type="GO" id="GO:0007166">
    <property type="term" value="P:cell surface receptor signaling pathway"/>
    <property type="evidence" value="ECO:0007669"/>
    <property type="project" value="InterPro"/>
</dbReference>
<comment type="similarity">
    <text evidence="2">Belongs to the G-protein coupled receptor 2 family.</text>
</comment>
<dbReference type="PROSITE" id="PS50227">
    <property type="entry name" value="G_PROTEIN_RECEP_F2_3"/>
    <property type="match status" value="1"/>
</dbReference>
<feature type="domain" description="G-protein coupled receptors family 2 profile 1" evidence="13">
    <location>
        <begin position="66"/>
        <end position="131"/>
    </location>
</feature>
<dbReference type="SMART" id="SM00008">
    <property type="entry name" value="HormR"/>
    <property type="match status" value="1"/>
</dbReference>
<dbReference type="AlphaFoldDB" id="A0AAW1MCX9"/>
<sequence length="232" mass="26881">MCWKLLPSLPTPKEKKRKDVLKQRDQPRTFFTDTERKKEEGRAETTRSTTIGKEPMQTGFEVGENYCPGELDGWNLCWNATPPGEVARHPCPENNSASAFRECTLNGTWFVHPDSKDGKSWTNYTQCIDQEMLSFSKKINLLYEIGYSVSLVTLILSLAVFFLFRSLKCTRIRLHIHLFISLALNNIAWILWYELVIFKAGDDTRVLENPVSHLKQILTNTKYYVNSKFTEF</sequence>
<keyword evidence="8 15" id="KW-0675">Receptor</keyword>
<keyword evidence="5 12" id="KW-1133">Transmembrane helix</keyword>
<evidence type="ECO:0000313" key="16">
    <source>
        <dbReference type="Proteomes" id="UP001458880"/>
    </source>
</evidence>